<proteinExistence type="predicted"/>
<dbReference type="Proteomes" id="UP001530377">
    <property type="component" value="Unassembled WGS sequence"/>
</dbReference>
<keyword evidence="1" id="KW-0732">Signal</keyword>
<gene>
    <name evidence="2" type="ORF">ACHAXA_006798</name>
</gene>
<organism evidence="2 3">
    <name type="scientific">Cyclostephanos tholiformis</name>
    <dbReference type="NCBI Taxonomy" id="382380"/>
    <lineage>
        <taxon>Eukaryota</taxon>
        <taxon>Sar</taxon>
        <taxon>Stramenopiles</taxon>
        <taxon>Ochrophyta</taxon>
        <taxon>Bacillariophyta</taxon>
        <taxon>Coscinodiscophyceae</taxon>
        <taxon>Thalassiosirophycidae</taxon>
        <taxon>Stephanodiscales</taxon>
        <taxon>Stephanodiscaceae</taxon>
        <taxon>Cyclostephanos</taxon>
    </lineage>
</organism>
<feature type="chain" id="PRO_5044775479" evidence="1">
    <location>
        <begin position="23"/>
        <end position="551"/>
    </location>
</feature>
<protein>
    <submittedName>
        <fullName evidence="2">Uncharacterized protein</fullName>
    </submittedName>
</protein>
<evidence type="ECO:0000256" key="1">
    <source>
        <dbReference type="SAM" id="SignalP"/>
    </source>
</evidence>
<keyword evidence="3" id="KW-1185">Reference proteome</keyword>
<reference evidence="2 3" key="1">
    <citation type="submission" date="2024-10" db="EMBL/GenBank/DDBJ databases">
        <title>Updated reference genomes for cyclostephanoid diatoms.</title>
        <authorList>
            <person name="Roberts W.R."/>
            <person name="Alverson A.J."/>
        </authorList>
    </citation>
    <scope>NUCLEOTIDE SEQUENCE [LARGE SCALE GENOMIC DNA]</scope>
    <source>
        <strain evidence="2 3">AJA228-03</strain>
    </source>
</reference>
<sequence length="551" mass="61223">MDKFGIIRWSAMMMSMVASTLAGAATSGVRYHSSPMMSSSSSLALAVRETSRRLAEGTSWAREMRVASEFAYNRRRTRKLPHRDNADVVGGINMVRRWMRRGRRGGHDVDIRRELDDGDTSDAGCLSLLQRWFVYHIELMGVETWDLMNEYNITSLAFYYKHYVSGDDGTREYFGRYGERTEEMITNHRALTTFWSKTAGEEDSTSGGGGGEAYVSPPSKDVILLSMHGADLSDDAKLLATLQRMHQVDHGAACFLKEKILEIISSLPDGFNNPLLTANAMAIRSIDRDDSAGGVRNSIIIGDGIFEFLDWLGLGDHSGIAYIHSHEFGHHLQYDMGVNEIVGDGSAIPEATRWWEMMADAFGSYFNAHAMGGGMDESGLLDVHCTAFALGDCEDSIGSHHGRPRQRECASNYGSDLALMSYDDGGYIIPPTRLYDLFNENYERMVRLDSELCKAVVDESIFDNQIYGDKDYSSYFAGVNYHIDAGLSSVSDLDKPPPILQDENGTVITKEEKGFWGGNTLWVPAHTSSAVEYIGPRLAFAILSFSFILLC</sequence>
<dbReference type="EMBL" id="JALLPB020000205">
    <property type="protein sequence ID" value="KAL3815296.1"/>
    <property type="molecule type" value="Genomic_DNA"/>
</dbReference>
<name>A0ABD3RTF5_9STRA</name>
<accession>A0ABD3RTF5</accession>
<comment type="caution">
    <text evidence="2">The sequence shown here is derived from an EMBL/GenBank/DDBJ whole genome shotgun (WGS) entry which is preliminary data.</text>
</comment>
<evidence type="ECO:0000313" key="2">
    <source>
        <dbReference type="EMBL" id="KAL3815296.1"/>
    </source>
</evidence>
<evidence type="ECO:0000313" key="3">
    <source>
        <dbReference type="Proteomes" id="UP001530377"/>
    </source>
</evidence>
<dbReference type="AlphaFoldDB" id="A0ABD3RTF5"/>
<feature type="signal peptide" evidence="1">
    <location>
        <begin position="1"/>
        <end position="22"/>
    </location>
</feature>